<keyword evidence="3" id="KW-1185">Reference proteome</keyword>
<dbReference type="EMBL" id="FORM01000004">
    <property type="protein sequence ID" value="SFJ04588.1"/>
    <property type="molecule type" value="Genomic_DNA"/>
</dbReference>
<dbReference type="Gene3D" id="3.30.700.10">
    <property type="entry name" value="Glycoprotein, Type 4 Pilin"/>
    <property type="match status" value="1"/>
</dbReference>
<dbReference type="InterPro" id="IPR045584">
    <property type="entry name" value="Pilin-like"/>
</dbReference>
<sequence>MDFLTYLLESFLEIYLFFADYKFWKKKKAQRKYEKEHGLPKQLMIYPSDKIMLRMLLLLVVLIIPVWFLFSINKNQNAMTKQMTQIHELLKAEKKQFNTYPKQLNTIIRNNPLHRDLTLDVWDNAFYYVVTEDGLTYSLVSKGPDGILNTEDDVE</sequence>
<reference evidence="3" key="1">
    <citation type="submission" date="2016-10" db="EMBL/GenBank/DDBJ databases">
        <authorList>
            <person name="Varghese N."/>
            <person name="Submissions S."/>
        </authorList>
    </citation>
    <scope>NUCLEOTIDE SEQUENCE [LARGE SCALE GENOMIC DNA]</scope>
    <source>
        <strain evidence="3">DSM 28881</strain>
    </source>
</reference>
<dbReference type="Proteomes" id="UP000199559">
    <property type="component" value="Unassembled WGS sequence"/>
</dbReference>
<keyword evidence="1" id="KW-0812">Transmembrane</keyword>
<dbReference type="SUPFAM" id="SSF54523">
    <property type="entry name" value="Pili subunits"/>
    <property type="match status" value="1"/>
</dbReference>
<dbReference type="STRING" id="1144750.SAMN05443431_10426"/>
<keyword evidence="1" id="KW-1133">Transmembrane helix</keyword>
<feature type="transmembrane region" description="Helical" evidence="1">
    <location>
        <begin position="51"/>
        <end position="70"/>
    </location>
</feature>
<evidence type="ECO:0000313" key="3">
    <source>
        <dbReference type="Proteomes" id="UP000199559"/>
    </source>
</evidence>
<evidence type="ECO:0000256" key="1">
    <source>
        <dbReference type="SAM" id="Phobius"/>
    </source>
</evidence>
<proteinExistence type="predicted"/>
<organism evidence="2 3">
    <name type="scientific">Olleya namhaensis</name>
    <dbReference type="NCBI Taxonomy" id="1144750"/>
    <lineage>
        <taxon>Bacteria</taxon>
        <taxon>Pseudomonadati</taxon>
        <taxon>Bacteroidota</taxon>
        <taxon>Flavobacteriia</taxon>
        <taxon>Flavobacteriales</taxon>
        <taxon>Flavobacteriaceae</taxon>
    </lineage>
</organism>
<gene>
    <name evidence="2" type="ORF">SAMN05443431_10426</name>
</gene>
<evidence type="ECO:0000313" key="2">
    <source>
        <dbReference type="EMBL" id="SFJ04588.1"/>
    </source>
</evidence>
<dbReference type="AlphaFoldDB" id="A0A1I3N5Q0"/>
<name>A0A1I3N5Q0_9FLAO</name>
<dbReference type="RefSeq" id="WP_090839020.1">
    <property type="nucleotide sequence ID" value="NZ_FORM01000004.1"/>
</dbReference>
<evidence type="ECO:0008006" key="4">
    <source>
        <dbReference type="Google" id="ProtNLM"/>
    </source>
</evidence>
<protein>
    <recommendedName>
        <fullName evidence="4">Type II secretion system protein GspG C-terminal domain-containing protein</fullName>
    </recommendedName>
</protein>
<keyword evidence="1" id="KW-0472">Membrane</keyword>
<accession>A0A1I3N5Q0</accession>